<keyword evidence="4" id="KW-1185">Reference proteome</keyword>
<dbReference type="EMBL" id="JAQGDS010000006">
    <property type="protein sequence ID" value="KAJ6260011.1"/>
    <property type="molecule type" value="Genomic_DNA"/>
</dbReference>
<dbReference type="GO" id="GO:0003676">
    <property type="term" value="F:nucleic acid binding"/>
    <property type="evidence" value="ECO:0007669"/>
    <property type="project" value="InterPro"/>
</dbReference>
<evidence type="ECO:0000313" key="2">
    <source>
        <dbReference type="EMBL" id="KAJ6260011.1"/>
    </source>
</evidence>
<proteinExistence type="predicted"/>
<evidence type="ECO:0000313" key="3">
    <source>
        <dbReference type="EMBL" id="KAJ6263656.1"/>
    </source>
</evidence>
<evidence type="ECO:0000313" key="4">
    <source>
        <dbReference type="Proteomes" id="UP001221413"/>
    </source>
</evidence>
<dbReference type="InterPro" id="IPR036397">
    <property type="entry name" value="RNaseH_sf"/>
</dbReference>
<name>A0AAD6J770_DREDA</name>
<accession>A0AAD6J770</accession>
<comment type="caution">
    <text evidence="3">The sequence shown here is derived from an EMBL/GenBank/DDBJ whole genome shotgun (WGS) entry which is preliminary data.</text>
</comment>
<evidence type="ECO:0000259" key="1">
    <source>
        <dbReference type="Pfam" id="PF13358"/>
    </source>
</evidence>
<organism evidence="3 4">
    <name type="scientific">Drechslerella dactyloides</name>
    <name type="common">Nematode-trapping fungus</name>
    <name type="synonym">Arthrobotrys dactyloides</name>
    <dbReference type="NCBI Taxonomy" id="74499"/>
    <lineage>
        <taxon>Eukaryota</taxon>
        <taxon>Fungi</taxon>
        <taxon>Dikarya</taxon>
        <taxon>Ascomycota</taxon>
        <taxon>Pezizomycotina</taxon>
        <taxon>Orbiliomycetes</taxon>
        <taxon>Orbiliales</taxon>
        <taxon>Orbiliaceae</taxon>
        <taxon>Drechslerella</taxon>
    </lineage>
</organism>
<dbReference type="Gene3D" id="3.30.420.10">
    <property type="entry name" value="Ribonuclease H-like superfamily/Ribonuclease H"/>
    <property type="match status" value="1"/>
</dbReference>
<dbReference type="Proteomes" id="UP001221413">
    <property type="component" value="Unassembled WGS sequence"/>
</dbReference>
<dbReference type="EMBL" id="JAQGDS010000002">
    <property type="protein sequence ID" value="KAJ6263656.1"/>
    <property type="molecule type" value="Genomic_DNA"/>
</dbReference>
<feature type="domain" description="Tc1-like transposase DDE" evidence="1">
    <location>
        <begin position="167"/>
        <end position="322"/>
    </location>
</feature>
<sequence>MSAIIRIKKEQHTQQLTTPQKAGIQAIYSFCKAKQLPCTQRDLAEFYGRSTRTINKALNSTTTRRHAIVEEFRGRPPIVTPSQLALQDQIFQTTGWDARTMSHEALAFEMGVPVSRRTIVRYMHKINYTNCIACEANYLTPAACERRLAYARLMLDRYPEAKDWHHVRFSDETHFGFGSEDKVRIWRKPGERHLPQCMHWKRNPKEDYARLHMWAAIGHDFKSEPVFYSTTNTNGKMSNTVYVQQILEPVVLPWLEEAGQDFVLEEDNDSGHGTGHYSEAARWKQDHGLRHYFNCSQSPDLSPIENAWQLPKSYTRQAPHWDTESTRELVIQGWDSLKQETINKWVDSMPARLQAVIDVDGKMTHY</sequence>
<gene>
    <name evidence="3" type="ORF">Dda_2224</name>
    <name evidence="2" type="ORF">Dda_5656</name>
</gene>
<dbReference type="AlphaFoldDB" id="A0AAD6J770"/>
<reference evidence="3" key="1">
    <citation type="submission" date="2023-01" db="EMBL/GenBank/DDBJ databases">
        <title>The chitinases involved in constricting ring structure development in the nematode-trapping fungus Drechslerella dactyloides.</title>
        <authorList>
            <person name="Wang R."/>
            <person name="Zhang L."/>
            <person name="Tang P."/>
            <person name="Li S."/>
            <person name="Liang L."/>
        </authorList>
    </citation>
    <scope>NUCLEOTIDE SEQUENCE</scope>
    <source>
        <strain evidence="3">YMF1.00031</strain>
    </source>
</reference>
<dbReference type="Pfam" id="PF13358">
    <property type="entry name" value="DDE_3"/>
    <property type="match status" value="1"/>
</dbReference>
<dbReference type="InterPro" id="IPR038717">
    <property type="entry name" value="Tc1-like_DDE_dom"/>
</dbReference>
<protein>
    <recommendedName>
        <fullName evidence="1">Tc1-like transposase DDE domain-containing protein</fullName>
    </recommendedName>
</protein>